<organism evidence="1 2">
    <name type="scientific">Lindgomyces ingoldianus</name>
    <dbReference type="NCBI Taxonomy" id="673940"/>
    <lineage>
        <taxon>Eukaryota</taxon>
        <taxon>Fungi</taxon>
        <taxon>Dikarya</taxon>
        <taxon>Ascomycota</taxon>
        <taxon>Pezizomycotina</taxon>
        <taxon>Dothideomycetes</taxon>
        <taxon>Pleosporomycetidae</taxon>
        <taxon>Pleosporales</taxon>
        <taxon>Lindgomycetaceae</taxon>
        <taxon>Lindgomyces</taxon>
    </lineage>
</organism>
<name>A0ACB6QL35_9PLEO</name>
<feature type="non-terminal residue" evidence="1">
    <location>
        <position position="447"/>
    </location>
</feature>
<dbReference type="Proteomes" id="UP000799755">
    <property type="component" value="Unassembled WGS sequence"/>
</dbReference>
<keyword evidence="2" id="KW-1185">Reference proteome</keyword>
<dbReference type="EMBL" id="MU003519">
    <property type="protein sequence ID" value="KAF2467713.1"/>
    <property type="molecule type" value="Genomic_DNA"/>
</dbReference>
<evidence type="ECO:0000313" key="1">
    <source>
        <dbReference type="EMBL" id="KAF2467713.1"/>
    </source>
</evidence>
<evidence type="ECO:0000313" key="2">
    <source>
        <dbReference type="Proteomes" id="UP000799755"/>
    </source>
</evidence>
<reference evidence="1" key="1">
    <citation type="journal article" date="2020" name="Stud. Mycol.">
        <title>101 Dothideomycetes genomes: a test case for predicting lifestyles and emergence of pathogens.</title>
        <authorList>
            <person name="Haridas S."/>
            <person name="Albert R."/>
            <person name="Binder M."/>
            <person name="Bloem J."/>
            <person name="Labutti K."/>
            <person name="Salamov A."/>
            <person name="Andreopoulos B."/>
            <person name="Baker S."/>
            <person name="Barry K."/>
            <person name="Bills G."/>
            <person name="Bluhm B."/>
            <person name="Cannon C."/>
            <person name="Castanera R."/>
            <person name="Culley D."/>
            <person name="Daum C."/>
            <person name="Ezra D."/>
            <person name="Gonzalez J."/>
            <person name="Henrissat B."/>
            <person name="Kuo A."/>
            <person name="Liang C."/>
            <person name="Lipzen A."/>
            <person name="Lutzoni F."/>
            <person name="Magnuson J."/>
            <person name="Mondo S."/>
            <person name="Nolan M."/>
            <person name="Ohm R."/>
            <person name="Pangilinan J."/>
            <person name="Park H.-J."/>
            <person name="Ramirez L."/>
            <person name="Alfaro M."/>
            <person name="Sun H."/>
            <person name="Tritt A."/>
            <person name="Yoshinaga Y."/>
            <person name="Zwiers L.-H."/>
            <person name="Turgeon B."/>
            <person name="Goodwin S."/>
            <person name="Spatafora J."/>
            <person name="Crous P."/>
            <person name="Grigoriev I."/>
        </authorList>
    </citation>
    <scope>NUCLEOTIDE SEQUENCE</scope>
    <source>
        <strain evidence="1">ATCC 200398</strain>
    </source>
</reference>
<sequence>MRTALAIVTEQKVPWDELSDSDSDSEFDTESTREDGDQNDTELKQLLASVKNSITCLFRLSMSVRDPAPNNQSRSTITVDKSYFVEHDILHAREKFPECEPYLAERLGRALSGRRQYLSYREAHHQKLAKNMEMIGFEEPRTEHTTNSTEATPIPIARTNSLNVFDGDDALSQTSYATSVNAAIRVPPLPKEAREEEHFECPLCFMILSIHTKLGWKQHVYRDLHPYCCTFEHCTTADRLYDSRHTWFTHELKAHRTSWQCVEGCDKIFSTEEDFENHVQRSHSDLSAPKMLSVLKRTAARTANLTNQADCPLCDKRMTLKALQKHLGRHHEELALFALPPNLDATEEEPQDDEEESLNVNRWQDEDLSDISDTFDDSDPDDEPRYCLCNNVSYGNMIACGNSSCEKEWFHLGCVGITSQEIPTGNGKWYCPICREKQKDAASGGDL</sequence>
<accession>A0ACB6QL35</accession>
<comment type="caution">
    <text evidence="1">The sequence shown here is derived from an EMBL/GenBank/DDBJ whole genome shotgun (WGS) entry which is preliminary data.</text>
</comment>
<gene>
    <name evidence="1" type="ORF">BDR25DRAFT_374557</name>
</gene>
<proteinExistence type="predicted"/>
<protein>
    <submittedName>
        <fullName evidence="1">Uncharacterized protein</fullName>
    </submittedName>
</protein>